<dbReference type="Pfam" id="PF13840">
    <property type="entry name" value="ACT_7"/>
    <property type="match status" value="1"/>
</dbReference>
<proteinExistence type="predicted"/>
<feature type="domain" description="DUF2241" evidence="1">
    <location>
        <begin position="1"/>
        <end position="59"/>
    </location>
</feature>
<dbReference type="Pfam" id="PF10000">
    <property type="entry name" value="ACT_3"/>
    <property type="match status" value="1"/>
</dbReference>
<dbReference type="InterPro" id="IPR018717">
    <property type="entry name" value="DUF2241"/>
</dbReference>
<dbReference type="Gene3D" id="3.30.2130.10">
    <property type="entry name" value="VC0802-like"/>
    <property type="match status" value="1"/>
</dbReference>
<dbReference type="Proteomes" id="UP000433104">
    <property type="component" value="Unassembled WGS sequence"/>
</dbReference>
<evidence type="ECO:0000259" key="2">
    <source>
        <dbReference type="Pfam" id="PF13840"/>
    </source>
</evidence>
<comment type="caution">
    <text evidence="3">The sequence shown here is derived from an EMBL/GenBank/DDBJ whole genome shotgun (WGS) entry which is preliminary data.</text>
</comment>
<protein>
    <submittedName>
        <fullName evidence="3">ACT domain-containing protein</fullName>
    </submittedName>
</protein>
<keyword evidence="4" id="KW-1185">Reference proteome</keyword>
<dbReference type="RefSeq" id="WP_237487280.1">
    <property type="nucleotide sequence ID" value="NZ_WTYW01000001.1"/>
</dbReference>
<gene>
    <name evidence="3" type="ORF">GRI38_00040</name>
</gene>
<name>A0A844Z9D8_9SPHN</name>
<organism evidence="3 4">
    <name type="scientific">Parapontixanthobacter aurantiacus</name>
    <dbReference type="NCBI Taxonomy" id="1463599"/>
    <lineage>
        <taxon>Bacteria</taxon>
        <taxon>Pseudomonadati</taxon>
        <taxon>Pseudomonadota</taxon>
        <taxon>Alphaproteobacteria</taxon>
        <taxon>Sphingomonadales</taxon>
        <taxon>Erythrobacteraceae</taxon>
        <taxon>Parapontixanthobacter</taxon>
    </lineage>
</organism>
<dbReference type="SUPFAM" id="SSF55021">
    <property type="entry name" value="ACT-like"/>
    <property type="match status" value="2"/>
</dbReference>
<dbReference type="PANTHER" id="PTHR39199:SF1">
    <property type="entry name" value="BLR5128 PROTEIN"/>
    <property type="match status" value="1"/>
</dbReference>
<accession>A0A844Z9D8</accession>
<evidence type="ECO:0000259" key="1">
    <source>
        <dbReference type="Pfam" id="PF10000"/>
    </source>
</evidence>
<sequence>MIAEMAPVLSRTHYVFAETKDDRLLTHAFEQAFAVIRENEATTLVLSIVEAGKLGIDAKELVEFARITLSVHSDLEGVGLTAAVCTELARCGIACNVIAASRHDHIFVPAGAGEEAVERLEQLAKDWGRD</sequence>
<evidence type="ECO:0000313" key="4">
    <source>
        <dbReference type="Proteomes" id="UP000433104"/>
    </source>
</evidence>
<feature type="domain" description="CASTOR ACT" evidence="2">
    <location>
        <begin position="67"/>
        <end position="121"/>
    </location>
</feature>
<evidence type="ECO:0000313" key="3">
    <source>
        <dbReference type="EMBL" id="MXO84428.1"/>
    </source>
</evidence>
<dbReference type="PANTHER" id="PTHR39199">
    <property type="entry name" value="BLR5128 PROTEIN"/>
    <property type="match status" value="1"/>
</dbReference>
<dbReference type="EMBL" id="WTYW01000001">
    <property type="protein sequence ID" value="MXO84428.1"/>
    <property type="molecule type" value="Genomic_DNA"/>
</dbReference>
<dbReference type="InterPro" id="IPR027795">
    <property type="entry name" value="CASTOR_ACT_dom"/>
</dbReference>
<reference evidence="3 4" key="1">
    <citation type="submission" date="2019-12" db="EMBL/GenBank/DDBJ databases">
        <title>Genomic-based taxomic classification of the family Erythrobacteraceae.</title>
        <authorList>
            <person name="Xu L."/>
        </authorList>
    </citation>
    <scope>NUCLEOTIDE SEQUENCE [LARGE SCALE GENOMIC DNA]</scope>
    <source>
        <strain evidence="3 4">MCCC 1A09962</strain>
    </source>
</reference>
<dbReference type="AlphaFoldDB" id="A0A844Z9D8"/>
<dbReference type="InterPro" id="IPR045865">
    <property type="entry name" value="ACT-like_dom_sf"/>
</dbReference>